<dbReference type="PANTHER" id="PTHR18640:SF10">
    <property type="entry name" value="SODIUM_METABOLITE COTRANSPORTER BASS4, CHLOROPLASTIC-RELATED"/>
    <property type="match status" value="1"/>
</dbReference>
<feature type="transmembrane region" description="Helical" evidence="1">
    <location>
        <begin position="123"/>
        <end position="144"/>
    </location>
</feature>
<dbReference type="InterPro" id="IPR038770">
    <property type="entry name" value="Na+/solute_symporter_sf"/>
</dbReference>
<accession>A0A399D602</accession>
<feature type="transmembrane region" description="Helical" evidence="1">
    <location>
        <begin position="66"/>
        <end position="86"/>
    </location>
</feature>
<feature type="transmembrane region" description="Helical" evidence="1">
    <location>
        <begin position="219"/>
        <end position="239"/>
    </location>
</feature>
<dbReference type="Gene3D" id="1.20.1530.20">
    <property type="match status" value="1"/>
</dbReference>
<protein>
    <recommendedName>
        <fullName evidence="4">Bile acid:sodium symporter family protein</fullName>
    </recommendedName>
</protein>
<dbReference type="EMBL" id="QWET01000001">
    <property type="protein sequence ID" value="RIH67007.1"/>
    <property type="molecule type" value="Genomic_DNA"/>
</dbReference>
<organism evidence="2 3">
    <name type="scientific">Mariniphaga sediminis</name>
    <dbReference type="NCBI Taxonomy" id="1628158"/>
    <lineage>
        <taxon>Bacteria</taxon>
        <taxon>Pseudomonadati</taxon>
        <taxon>Bacteroidota</taxon>
        <taxon>Bacteroidia</taxon>
        <taxon>Marinilabiliales</taxon>
        <taxon>Prolixibacteraceae</taxon>
        <taxon>Mariniphaga</taxon>
    </lineage>
</organism>
<feature type="transmembrane region" description="Helical" evidence="1">
    <location>
        <begin position="251"/>
        <end position="272"/>
    </location>
</feature>
<keyword evidence="3" id="KW-1185">Reference proteome</keyword>
<evidence type="ECO:0000313" key="3">
    <source>
        <dbReference type="Proteomes" id="UP000266441"/>
    </source>
</evidence>
<evidence type="ECO:0000256" key="1">
    <source>
        <dbReference type="SAM" id="Phobius"/>
    </source>
</evidence>
<feature type="transmembrane region" description="Helical" evidence="1">
    <location>
        <begin position="92"/>
        <end position="111"/>
    </location>
</feature>
<feature type="transmembrane region" description="Helical" evidence="1">
    <location>
        <begin position="156"/>
        <end position="174"/>
    </location>
</feature>
<dbReference type="InterPro" id="IPR016833">
    <property type="entry name" value="Put_Na-Bile_cotransptr"/>
</dbReference>
<dbReference type="Pfam" id="PF13593">
    <property type="entry name" value="SBF_like"/>
    <property type="match status" value="1"/>
</dbReference>
<evidence type="ECO:0000313" key="2">
    <source>
        <dbReference type="EMBL" id="RIH67007.1"/>
    </source>
</evidence>
<proteinExistence type="predicted"/>
<dbReference type="AlphaFoldDB" id="A0A399D602"/>
<gene>
    <name evidence="2" type="ORF">D1164_00815</name>
</gene>
<evidence type="ECO:0008006" key="4">
    <source>
        <dbReference type="Google" id="ProtNLM"/>
    </source>
</evidence>
<dbReference type="RefSeq" id="WP_119348033.1">
    <property type="nucleotide sequence ID" value="NZ_QWET01000001.1"/>
</dbReference>
<keyword evidence="1" id="KW-0472">Membrane</keyword>
<name>A0A399D602_9BACT</name>
<keyword evidence="1" id="KW-0812">Transmembrane</keyword>
<dbReference type="Proteomes" id="UP000266441">
    <property type="component" value="Unassembled WGS sequence"/>
</dbReference>
<feature type="transmembrane region" description="Helical" evidence="1">
    <location>
        <begin position="186"/>
        <end position="207"/>
    </location>
</feature>
<feature type="transmembrane region" description="Helical" evidence="1">
    <location>
        <begin position="278"/>
        <end position="298"/>
    </location>
</feature>
<dbReference type="PANTHER" id="PTHR18640">
    <property type="entry name" value="SOLUTE CARRIER FAMILY 10 MEMBER 7"/>
    <property type="match status" value="1"/>
</dbReference>
<feature type="transmembrane region" description="Helical" evidence="1">
    <location>
        <begin position="12"/>
        <end position="32"/>
    </location>
</feature>
<comment type="caution">
    <text evidence="2">The sequence shown here is derived from an EMBL/GenBank/DDBJ whole genome shotgun (WGS) entry which is preliminary data.</text>
</comment>
<keyword evidence="1" id="KW-1133">Transmembrane helix</keyword>
<reference evidence="2 3" key="1">
    <citation type="journal article" date="2015" name="Int. J. Syst. Evol. Microbiol.">
        <title>Mariniphaga sediminis sp. nov., isolated from coastal sediment.</title>
        <authorList>
            <person name="Wang F.Q."/>
            <person name="Shen Q.Y."/>
            <person name="Chen G.J."/>
            <person name="Du Z.J."/>
        </authorList>
    </citation>
    <scope>NUCLEOTIDE SEQUENCE [LARGE SCALE GENOMIC DNA]</scope>
    <source>
        <strain evidence="2 3">SY21</strain>
    </source>
</reference>
<sequence>MEKNLVIEKYFWAFFMAGILLGLTYPVFNVFLMSLLKPFLMVMLFFVFLKIDVAQVFKRMKNYRQMIFLVISFMVVIPLLLFGITNIFDRELAISVLLLTAMPAGVATPALTDVVKGNTALSASLAILTSLVAPFTIPLLFRIINFDNISFDLGLVFKDLALIVFLPMVLSQVIKRYSPKEIEKRTHLFTSLNILMLSLMVYVVIGSQRNIIFNDFMNILWQAGFLYVVFILLHILGFLAGHKKNLEDKVAISVSAAYMNNSMAIVLASIYFNPTVLILMILSEFPWNTLLIIFRRFIQFHQQKQ</sequence>